<dbReference type="EMBL" id="JACCJB010000013">
    <property type="protein sequence ID" value="KAF6221610.1"/>
    <property type="molecule type" value="Genomic_DNA"/>
</dbReference>
<dbReference type="RefSeq" id="XP_037151045.1">
    <property type="nucleotide sequence ID" value="XM_037292506.1"/>
</dbReference>
<evidence type="ECO:0000313" key="2">
    <source>
        <dbReference type="EMBL" id="KAF6221610.1"/>
    </source>
</evidence>
<feature type="chain" id="PRO_5034558909" evidence="1">
    <location>
        <begin position="22"/>
        <end position="99"/>
    </location>
</feature>
<feature type="signal peptide" evidence="1">
    <location>
        <begin position="1"/>
        <end position="21"/>
    </location>
</feature>
<gene>
    <name evidence="2" type="ORF">HO133_001576</name>
</gene>
<organism evidence="2 3">
    <name type="scientific">Letharia lupina</name>
    <dbReference type="NCBI Taxonomy" id="560253"/>
    <lineage>
        <taxon>Eukaryota</taxon>
        <taxon>Fungi</taxon>
        <taxon>Dikarya</taxon>
        <taxon>Ascomycota</taxon>
        <taxon>Pezizomycotina</taxon>
        <taxon>Lecanoromycetes</taxon>
        <taxon>OSLEUM clade</taxon>
        <taxon>Lecanoromycetidae</taxon>
        <taxon>Lecanorales</taxon>
        <taxon>Lecanorineae</taxon>
        <taxon>Parmeliaceae</taxon>
        <taxon>Letharia</taxon>
    </lineage>
</organism>
<proteinExistence type="predicted"/>
<name>A0A8H6CDH8_9LECA</name>
<evidence type="ECO:0000313" key="3">
    <source>
        <dbReference type="Proteomes" id="UP000593566"/>
    </source>
</evidence>
<dbReference type="Proteomes" id="UP000593566">
    <property type="component" value="Unassembled WGS sequence"/>
</dbReference>
<keyword evidence="3" id="KW-1185">Reference proteome</keyword>
<dbReference type="GeneID" id="59329992"/>
<accession>A0A8H6CDH8</accession>
<reference evidence="2 3" key="1">
    <citation type="journal article" date="2020" name="Genomics">
        <title>Complete, high-quality genomes from long-read metagenomic sequencing of two wolf lichen thalli reveals enigmatic genome architecture.</title>
        <authorList>
            <person name="McKenzie S.K."/>
            <person name="Walston R.F."/>
            <person name="Allen J.L."/>
        </authorList>
    </citation>
    <scope>NUCLEOTIDE SEQUENCE [LARGE SCALE GENOMIC DNA]</scope>
    <source>
        <strain evidence="2">WasteWater1</strain>
    </source>
</reference>
<sequence>MLLIQNLSLGAALMTVGLASAQSSYPNTTTTLNTSTCSRQSIAACPTPYDPCCAFVCAEAQVPFDVCSPNNETFLASCYACTPATATPTVTTPPSSTGV</sequence>
<comment type="caution">
    <text evidence="2">The sequence shown here is derived from an EMBL/GenBank/DDBJ whole genome shotgun (WGS) entry which is preliminary data.</text>
</comment>
<protein>
    <submittedName>
        <fullName evidence="2">Uncharacterized protein</fullName>
    </submittedName>
</protein>
<dbReference type="AlphaFoldDB" id="A0A8H6CDH8"/>
<keyword evidence="1" id="KW-0732">Signal</keyword>
<evidence type="ECO:0000256" key="1">
    <source>
        <dbReference type="SAM" id="SignalP"/>
    </source>
</evidence>